<feature type="compositionally biased region" description="Basic residues" evidence="1">
    <location>
        <begin position="1"/>
        <end position="11"/>
    </location>
</feature>
<accession>A0A645HF46</accession>
<dbReference type="AlphaFoldDB" id="A0A645HF46"/>
<protein>
    <submittedName>
        <fullName evidence="2">Uncharacterized protein</fullName>
    </submittedName>
</protein>
<sequence length="89" mass="9831">MKIGKKQRKNRSANNQCESKLSGFGGHVKQKGIFYTGDHFFKASVGLTPDKERPEKDNDQRVGIAGKCAAEGKHSQPLRTEQETQKAGD</sequence>
<dbReference type="EMBL" id="VSSQ01087887">
    <property type="protein sequence ID" value="MPN34714.1"/>
    <property type="molecule type" value="Genomic_DNA"/>
</dbReference>
<feature type="region of interest" description="Disordered" evidence="1">
    <location>
        <begin position="1"/>
        <end position="25"/>
    </location>
</feature>
<reference evidence="2" key="1">
    <citation type="submission" date="2019-08" db="EMBL/GenBank/DDBJ databases">
        <authorList>
            <person name="Kucharzyk K."/>
            <person name="Murdoch R.W."/>
            <person name="Higgins S."/>
            <person name="Loffler F."/>
        </authorList>
    </citation>
    <scope>NUCLEOTIDE SEQUENCE</scope>
</reference>
<comment type="caution">
    <text evidence="2">The sequence shown here is derived from an EMBL/GenBank/DDBJ whole genome shotgun (WGS) entry which is preliminary data.</text>
</comment>
<gene>
    <name evidence="2" type="ORF">SDC9_182208</name>
</gene>
<proteinExistence type="predicted"/>
<feature type="compositionally biased region" description="Basic and acidic residues" evidence="1">
    <location>
        <begin position="70"/>
        <end position="89"/>
    </location>
</feature>
<feature type="compositionally biased region" description="Basic and acidic residues" evidence="1">
    <location>
        <begin position="49"/>
        <end position="60"/>
    </location>
</feature>
<feature type="region of interest" description="Disordered" evidence="1">
    <location>
        <begin position="46"/>
        <end position="89"/>
    </location>
</feature>
<name>A0A645HF46_9ZZZZ</name>
<evidence type="ECO:0000256" key="1">
    <source>
        <dbReference type="SAM" id="MobiDB-lite"/>
    </source>
</evidence>
<organism evidence="2">
    <name type="scientific">bioreactor metagenome</name>
    <dbReference type="NCBI Taxonomy" id="1076179"/>
    <lineage>
        <taxon>unclassified sequences</taxon>
        <taxon>metagenomes</taxon>
        <taxon>ecological metagenomes</taxon>
    </lineage>
</organism>
<evidence type="ECO:0000313" key="2">
    <source>
        <dbReference type="EMBL" id="MPN34714.1"/>
    </source>
</evidence>